<dbReference type="GO" id="GO:0003677">
    <property type="term" value="F:DNA binding"/>
    <property type="evidence" value="ECO:0007669"/>
    <property type="project" value="InterPro"/>
</dbReference>
<name>A0A917FGZ1_9HYPH</name>
<proteinExistence type="predicted"/>
<dbReference type="InterPro" id="IPR010982">
    <property type="entry name" value="Lambda_DNA-bd_dom_sf"/>
</dbReference>
<protein>
    <submittedName>
        <fullName evidence="3">Transcriptional regulator</fullName>
    </submittedName>
</protein>
<evidence type="ECO:0000313" key="4">
    <source>
        <dbReference type="Proteomes" id="UP000606044"/>
    </source>
</evidence>
<dbReference type="EMBL" id="BMCT01000006">
    <property type="protein sequence ID" value="GGF76711.1"/>
    <property type="molecule type" value="Genomic_DNA"/>
</dbReference>
<dbReference type="Pfam" id="PF13560">
    <property type="entry name" value="HTH_31"/>
    <property type="match status" value="1"/>
</dbReference>
<dbReference type="SMART" id="SM00530">
    <property type="entry name" value="HTH_XRE"/>
    <property type="match status" value="1"/>
</dbReference>
<dbReference type="AlphaFoldDB" id="A0A917FGZ1"/>
<dbReference type="Pfam" id="PF17765">
    <property type="entry name" value="MLTR_LBD"/>
    <property type="match status" value="1"/>
</dbReference>
<organism evidence="3 4">
    <name type="scientific">Azorhizobium oxalatiphilum</name>
    <dbReference type="NCBI Taxonomy" id="980631"/>
    <lineage>
        <taxon>Bacteria</taxon>
        <taxon>Pseudomonadati</taxon>
        <taxon>Pseudomonadota</taxon>
        <taxon>Alphaproteobacteria</taxon>
        <taxon>Hyphomicrobiales</taxon>
        <taxon>Xanthobacteraceae</taxon>
        <taxon>Azorhizobium</taxon>
    </lineage>
</organism>
<dbReference type="InterPro" id="IPR001387">
    <property type="entry name" value="Cro/C1-type_HTH"/>
</dbReference>
<reference evidence="3" key="2">
    <citation type="submission" date="2020-09" db="EMBL/GenBank/DDBJ databases">
        <authorList>
            <person name="Sun Q."/>
            <person name="Sedlacek I."/>
        </authorList>
    </citation>
    <scope>NUCLEOTIDE SEQUENCE</scope>
    <source>
        <strain evidence="3">CCM 7897</strain>
    </source>
</reference>
<dbReference type="Proteomes" id="UP000606044">
    <property type="component" value="Unassembled WGS sequence"/>
</dbReference>
<dbReference type="Gene3D" id="3.30.450.180">
    <property type="match status" value="1"/>
</dbReference>
<gene>
    <name evidence="3" type="ORF">GCM10007301_40740</name>
</gene>
<dbReference type="PANTHER" id="PTHR35010">
    <property type="entry name" value="BLL4672 PROTEIN-RELATED"/>
    <property type="match status" value="1"/>
</dbReference>
<sequence length="280" mass="30480">MIAPPASSKGTTRTDTSRAEAGRRRMLAAFVRARREAMEPASHGFTDLRRRRTPGLRREELAQLAGLSATWLSWIEQAREVSLSAPAVGRLARAFGLSPAERAYLFDLAGKEDPDPPAAAAPETLNPLLRLIEAVPFPAYLLDGGWDAIGWNAPASALFRGWLDIAPDTGRPNLLRFIFATQAAPALIPDHEARARRVLAEFRADTSRHMSEPALAALVAELRDTSPLFARLWDGQAVLGREGGLRTFLDADGAVLRFDQLTLAPLPGGRARLVVLTPRI</sequence>
<comment type="caution">
    <text evidence="3">The sequence shown here is derived from an EMBL/GenBank/DDBJ whole genome shotgun (WGS) entry which is preliminary data.</text>
</comment>
<dbReference type="PROSITE" id="PS50943">
    <property type="entry name" value="HTH_CROC1"/>
    <property type="match status" value="1"/>
</dbReference>
<dbReference type="SUPFAM" id="SSF47413">
    <property type="entry name" value="lambda repressor-like DNA-binding domains"/>
    <property type="match status" value="1"/>
</dbReference>
<dbReference type="CDD" id="cd00093">
    <property type="entry name" value="HTH_XRE"/>
    <property type="match status" value="1"/>
</dbReference>
<accession>A0A917FGZ1</accession>
<evidence type="ECO:0000259" key="2">
    <source>
        <dbReference type="PROSITE" id="PS50943"/>
    </source>
</evidence>
<feature type="domain" description="HTH cro/C1-type" evidence="2">
    <location>
        <begin position="48"/>
        <end position="102"/>
    </location>
</feature>
<dbReference type="InterPro" id="IPR041413">
    <property type="entry name" value="MLTR_LBD"/>
</dbReference>
<evidence type="ECO:0000256" key="1">
    <source>
        <dbReference type="SAM" id="MobiDB-lite"/>
    </source>
</evidence>
<dbReference type="Gene3D" id="1.10.260.40">
    <property type="entry name" value="lambda repressor-like DNA-binding domains"/>
    <property type="match status" value="1"/>
</dbReference>
<dbReference type="RefSeq" id="WP_188582009.1">
    <property type="nucleotide sequence ID" value="NZ_BMCT01000006.1"/>
</dbReference>
<keyword evidence="4" id="KW-1185">Reference proteome</keyword>
<dbReference type="PANTHER" id="PTHR35010:SF2">
    <property type="entry name" value="BLL4672 PROTEIN"/>
    <property type="match status" value="1"/>
</dbReference>
<evidence type="ECO:0000313" key="3">
    <source>
        <dbReference type="EMBL" id="GGF76711.1"/>
    </source>
</evidence>
<feature type="region of interest" description="Disordered" evidence="1">
    <location>
        <begin position="1"/>
        <end position="22"/>
    </location>
</feature>
<reference evidence="3" key="1">
    <citation type="journal article" date="2014" name="Int. J. Syst. Evol. Microbiol.">
        <title>Complete genome sequence of Corynebacterium casei LMG S-19264T (=DSM 44701T), isolated from a smear-ripened cheese.</title>
        <authorList>
            <consortium name="US DOE Joint Genome Institute (JGI-PGF)"/>
            <person name="Walter F."/>
            <person name="Albersmeier A."/>
            <person name="Kalinowski J."/>
            <person name="Ruckert C."/>
        </authorList>
    </citation>
    <scope>NUCLEOTIDE SEQUENCE</scope>
    <source>
        <strain evidence="3">CCM 7897</strain>
    </source>
</reference>